<organism evidence="1 2">
    <name type="scientific">Plakobranchus ocellatus</name>
    <dbReference type="NCBI Taxonomy" id="259542"/>
    <lineage>
        <taxon>Eukaryota</taxon>
        <taxon>Metazoa</taxon>
        <taxon>Spiralia</taxon>
        <taxon>Lophotrochozoa</taxon>
        <taxon>Mollusca</taxon>
        <taxon>Gastropoda</taxon>
        <taxon>Heterobranchia</taxon>
        <taxon>Euthyneura</taxon>
        <taxon>Panpulmonata</taxon>
        <taxon>Sacoglossa</taxon>
        <taxon>Placobranchoidea</taxon>
        <taxon>Plakobranchidae</taxon>
        <taxon>Plakobranchus</taxon>
    </lineage>
</organism>
<keyword evidence="2" id="KW-1185">Reference proteome</keyword>
<dbReference type="EMBL" id="BLXT01002238">
    <property type="protein sequence ID" value="GFN92425.1"/>
    <property type="molecule type" value="Genomic_DNA"/>
</dbReference>
<evidence type="ECO:0000313" key="2">
    <source>
        <dbReference type="Proteomes" id="UP000735302"/>
    </source>
</evidence>
<dbReference type="AlphaFoldDB" id="A0AAV3ZCR0"/>
<keyword evidence="1" id="KW-0808">Transferase</keyword>
<name>A0AAV3ZCR0_9GAST</name>
<sequence length="152" mass="17438">MNQLVPLRPQPGTRKRLQDLNNGVTKIRLPNFRDGRDDLDIWLTRGKCESSRPCGGCYMPPLTLIPMLLWVFLVYEITTSSVEMMEVKINRFKRKRLGIPPGLTDVAMYNRKAKLRLNLKSILAEYKCGRARLMTMGEDSEDLAVRSIQSPL</sequence>
<gene>
    <name evidence="1" type="ORF">PoB_001893100</name>
</gene>
<dbReference type="GO" id="GO:0003964">
    <property type="term" value="F:RNA-directed DNA polymerase activity"/>
    <property type="evidence" value="ECO:0007669"/>
    <property type="project" value="UniProtKB-KW"/>
</dbReference>
<dbReference type="Proteomes" id="UP000735302">
    <property type="component" value="Unassembled WGS sequence"/>
</dbReference>
<keyword evidence="1" id="KW-0548">Nucleotidyltransferase</keyword>
<protein>
    <submittedName>
        <fullName evidence="1">Reverse transcriptase</fullName>
    </submittedName>
</protein>
<accession>A0AAV3ZCR0</accession>
<reference evidence="1 2" key="1">
    <citation type="journal article" date="2021" name="Elife">
        <title>Chloroplast acquisition without the gene transfer in kleptoplastic sea slugs, Plakobranchus ocellatus.</title>
        <authorList>
            <person name="Maeda T."/>
            <person name="Takahashi S."/>
            <person name="Yoshida T."/>
            <person name="Shimamura S."/>
            <person name="Takaki Y."/>
            <person name="Nagai Y."/>
            <person name="Toyoda A."/>
            <person name="Suzuki Y."/>
            <person name="Arimoto A."/>
            <person name="Ishii H."/>
            <person name="Satoh N."/>
            <person name="Nishiyama T."/>
            <person name="Hasebe M."/>
            <person name="Maruyama T."/>
            <person name="Minagawa J."/>
            <person name="Obokata J."/>
            <person name="Shigenobu S."/>
        </authorList>
    </citation>
    <scope>NUCLEOTIDE SEQUENCE [LARGE SCALE GENOMIC DNA]</scope>
</reference>
<proteinExistence type="predicted"/>
<keyword evidence="1" id="KW-0695">RNA-directed DNA polymerase</keyword>
<comment type="caution">
    <text evidence="1">The sequence shown here is derived from an EMBL/GenBank/DDBJ whole genome shotgun (WGS) entry which is preliminary data.</text>
</comment>
<evidence type="ECO:0000313" key="1">
    <source>
        <dbReference type="EMBL" id="GFN92425.1"/>
    </source>
</evidence>